<keyword evidence="7" id="KW-1185">Reference proteome</keyword>
<accession>A0ABT2RVU7</accession>
<gene>
    <name evidence="6" type="ORF">OCV63_05945</name>
</gene>
<dbReference type="SMART" id="SM00382">
    <property type="entry name" value="AAA"/>
    <property type="match status" value="2"/>
</dbReference>
<evidence type="ECO:0000256" key="2">
    <source>
        <dbReference type="ARBA" id="ARBA00022737"/>
    </source>
</evidence>
<dbReference type="InterPro" id="IPR003439">
    <property type="entry name" value="ABC_transporter-like_ATP-bd"/>
</dbReference>
<dbReference type="RefSeq" id="WP_158362727.1">
    <property type="nucleotide sequence ID" value="NZ_JAOQKC010000006.1"/>
</dbReference>
<evidence type="ECO:0000256" key="1">
    <source>
        <dbReference type="ARBA" id="ARBA00022448"/>
    </source>
</evidence>
<protein>
    <submittedName>
        <fullName evidence="6">Sugar ABC transporter ATP-binding protein</fullName>
    </submittedName>
</protein>
<dbReference type="InterPro" id="IPR003593">
    <property type="entry name" value="AAA+_ATPase"/>
</dbReference>
<keyword evidence="3" id="KW-0547">Nucleotide-binding</keyword>
<dbReference type="CDD" id="cd03215">
    <property type="entry name" value="ABC_Carb_Monos_II"/>
    <property type="match status" value="1"/>
</dbReference>
<dbReference type="InterPro" id="IPR017871">
    <property type="entry name" value="ABC_transporter-like_CS"/>
</dbReference>
<dbReference type="InterPro" id="IPR050107">
    <property type="entry name" value="ABC_carbohydrate_import_ATPase"/>
</dbReference>
<keyword evidence="1" id="KW-0813">Transport</keyword>
<dbReference type="EMBL" id="JAOQKC010000006">
    <property type="protein sequence ID" value="MCU6696439.1"/>
    <property type="molecule type" value="Genomic_DNA"/>
</dbReference>
<dbReference type="PROSITE" id="PS00211">
    <property type="entry name" value="ABC_TRANSPORTER_1"/>
    <property type="match status" value="1"/>
</dbReference>
<dbReference type="InterPro" id="IPR027417">
    <property type="entry name" value="P-loop_NTPase"/>
</dbReference>
<dbReference type="Gene3D" id="3.40.50.300">
    <property type="entry name" value="P-loop containing nucleotide triphosphate hydrolases"/>
    <property type="match status" value="2"/>
</dbReference>
<dbReference type="PANTHER" id="PTHR43790">
    <property type="entry name" value="CARBOHYDRATE TRANSPORT ATP-BINDING PROTEIN MG119-RELATED"/>
    <property type="match status" value="1"/>
</dbReference>
<evidence type="ECO:0000313" key="6">
    <source>
        <dbReference type="EMBL" id="MCU6696439.1"/>
    </source>
</evidence>
<sequence>MSEEYALELSNITKTFPGVKALDHVSFGVKKGTVHSLVGENGAGKSTLMKVINGMHKANEGTVAVHGKVENITSPGMAEKLGIAMIFQELVYVPGLTVAENLCLGHHPTTKLGLVDWKKINREAQELLDREGIHVKATTIMAEVPISDAQMIEIAKATNKGANIVIMDEPTSSLTQHESERLFAKIHELRKNNCAVIYISHKMEEVFELSDYITIMRDGHSVQTGPISEFDEKKVISAMVGRAVENIYPVKKGEPGKVLLEVKDLNAGRTSRNINLKLRAGEIVGMAGLVGAGRTETVRAICGLDPFESGELVLDGKTYTSMTVKEAINNGLVMATEDRRKYGIIPCRSIKENISLPNLKSLCKAGFLNKKKEKEQVQDYFKRLRIKANSMNVDAYTLSGGNQQKLVLAKWLMSNPKVLILDEPTRGIDVGAKYEIYELMNEMAEAGMAVLMISSELPELIGMCKRIYVMAEGEIKGELENEDISQVSVMQLATGGH</sequence>
<proteinExistence type="predicted"/>
<dbReference type="CDD" id="cd03216">
    <property type="entry name" value="ABC_Carb_Monos_I"/>
    <property type="match status" value="1"/>
</dbReference>
<dbReference type="Proteomes" id="UP001652461">
    <property type="component" value="Unassembled WGS sequence"/>
</dbReference>
<feature type="domain" description="ABC transporter" evidence="5">
    <location>
        <begin position="250"/>
        <end position="497"/>
    </location>
</feature>
<dbReference type="PROSITE" id="PS50893">
    <property type="entry name" value="ABC_TRANSPORTER_2"/>
    <property type="match status" value="2"/>
</dbReference>
<comment type="caution">
    <text evidence="6">The sequence shown here is derived from an EMBL/GenBank/DDBJ whole genome shotgun (WGS) entry which is preliminary data.</text>
</comment>
<dbReference type="Pfam" id="PF00005">
    <property type="entry name" value="ABC_tran"/>
    <property type="match status" value="2"/>
</dbReference>
<evidence type="ECO:0000313" key="7">
    <source>
        <dbReference type="Proteomes" id="UP001652461"/>
    </source>
</evidence>
<dbReference type="GO" id="GO:0005524">
    <property type="term" value="F:ATP binding"/>
    <property type="evidence" value="ECO:0007669"/>
    <property type="project" value="UniProtKB-KW"/>
</dbReference>
<keyword evidence="2" id="KW-0677">Repeat</keyword>
<dbReference type="PANTHER" id="PTHR43790:SF9">
    <property type="entry name" value="GALACTOFURANOSE TRANSPORTER ATP-BINDING PROTEIN YTFR"/>
    <property type="match status" value="1"/>
</dbReference>
<dbReference type="SUPFAM" id="SSF52540">
    <property type="entry name" value="P-loop containing nucleoside triphosphate hydrolases"/>
    <property type="match status" value="2"/>
</dbReference>
<evidence type="ECO:0000256" key="3">
    <source>
        <dbReference type="ARBA" id="ARBA00022741"/>
    </source>
</evidence>
<keyword evidence="4 6" id="KW-0067">ATP-binding</keyword>
<feature type="domain" description="ABC transporter" evidence="5">
    <location>
        <begin position="7"/>
        <end position="243"/>
    </location>
</feature>
<organism evidence="6 7">
    <name type="scientific">Laedolimicola ammoniilytica</name>
    <dbReference type="NCBI Taxonomy" id="2981771"/>
    <lineage>
        <taxon>Bacteria</taxon>
        <taxon>Bacillati</taxon>
        <taxon>Bacillota</taxon>
        <taxon>Clostridia</taxon>
        <taxon>Lachnospirales</taxon>
        <taxon>Lachnospiraceae</taxon>
        <taxon>Laedolimicola</taxon>
    </lineage>
</organism>
<evidence type="ECO:0000256" key="4">
    <source>
        <dbReference type="ARBA" id="ARBA00022840"/>
    </source>
</evidence>
<reference evidence="6 7" key="1">
    <citation type="journal article" date="2021" name="ISME Commun">
        <title>Automated analysis of genomic sequences facilitates high-throughput and comprehensive description of bacteria.</title>
        <authorList>
            <person name="Hitch T.C.A."/>
        </authorList>
    </citation>
    <scope>NUCLEOTIDE SEQUENCE [LARGE SCALE GENOMIC DNA]</scope>
    <source>
        <strain evidence="6 7">Sanger_04</strain>
    </source>
</reference>
<name>A0ABT2RVU7_9FIRM</name>
<evidence type="ECO:0000259" key="5">
    <source>
        <dbReference type="PROSITE" id="PS50893"/>
    </source>
</evidence>